<dbReference type="FunFam" id="3.40.50.300:FF:000546">
    <property type="entry name" value="Transcription-repair-coupling factor"/>
    <property type="match status" value="1"/>
</dbReference>
<dbReference type="GO" id="GO:0005524">
    <property type="term" value="F:ATP binding"/>
    <property type="evidence" value="ECO:0007669"/>
    <property type="project" value="UniProtKB-KW"/>
</dbReference>
<accession>A0A3B1BRP1</accession>
<dbReference type="NCBIfam" id="TIGR00580">
    <property type="entry name" value="mfd"/>
    <property type="match status" value="1"/>
</dbReference>
<evidence type="ECO:0000256" key="3">
    <source>
        <dbReference type="ARBA" id="ARBA00022741"/>
    </source>
</evidence>
<dbReference type="EMBL" id="UOGE01000020">
    <property type="protein sequence ID" value="VAX17221.1"/>
    <property type="molecule type" value="Genomic_DNA"/>
</dbReference>
<reference evidence="12" key="1">
    <citation type="submission" date="2018-06" db="EMBL/GenBank/DDBJ databases">
        <authorList>
            <person name="Zhirakovskaya E."/>
        </authorList>
    </citation>
    <scope>NUCLEOTIDE SEQUENCE</scope>
</reference>
<keyword evidence="8" id="KW-0238">DNA-binding</keyword>
<protein>
    <submittedName>
        <fullName evidence="12">Transcription-repair coupling factor</fullName>
    </submittedName>
</protein>
<evidence type="ECO:0000259" key="11">
    <source>
        <dbReference type="PROSITE" id="PS51194"/>
    </source>
</evidence>
<dbReference type="HAMAP" id="MF_00969">
    <property type="entry name" value="TRCF"/>
    <property type="match status" value="1"/>
</dbReference>
<dbReference type="Pfam" id="PF03461">
    <property type="entry name" value="TRCF"/>
    <property type="match status" value="1"/>
</dbReference>
<evidence type="ECO:0000259" key="10">
    <source>
        <dbReference type="PROSITE" id="PS51192"/>
    </source>
</evidence>
<dbReference type="PANTHER" id="PTHR47964:SF1">
    <property type="entry name" value="ATP-DEPENDENT DNA HELICASE HOMOLOG RECG, CHLOROPLASTIC"/>
    <property type="match status" value="1"/>
</dbReference>
<keyword evidence="4" id="KW-0227">DNA damage</keyword>
<dbReference type="InterPro" id="IPR041471">
    <property type="entry name" value="UvrB_inter"/>
</dbReference>
<evidence type="ECO:0000313" key="12">
    <source>
        <dbReference type="EMBL" id="VAX17221.1"/>
    </source>
</evidence>
<dbReference type="InterPro" id="IPR003711">
    <property type="entry name" value="CarD-like/TRCF_RID"/>
</dbReference>
<dbReference type="GO" id="GO:0016787">
    <property type="term" value="F:hydrolase activity"/>
    <property type="evidence" value="ECO:0007669"/>
    <property type="project" value="UniProtKB-KW"/>
</dbReference>
<name>A0A3B1BRP1_9ZZZZ</name>
<evidence type="ECO:0000256" key="4">
    <source>
        <dbReference type="ARBA" id="ARBA00022763"/>
    </source>
</evidence>
<organism evidence="12">
    <name type="scientific">hydrothermal vent metagenome</name>
    <dbReference type="NCBI Taxonomy" id="652676"/>
    <lineage>
        <taxon>unclassified sequences</taxon>
        <taxon>metagenomes</taxon>
        <taxon>ecological metagenomes</taxon>
    </lineage>
</organism>
<evidence type="ECO:0000256" key="9">
    <source>
        <dbReference type="ARBA" id="ARBA00023204"/>
    </source>
</evidence>
<feature type="domain" description="Helicase ATP-binding" evidence="10">
    <location>
        <begin position="636"/>
        <end position="797"/>
    </location>
</feature>
<dbReference type="SUPFAM" id="SSF52540">
    <property type="entry name" value="P-loop containing nucleoside triphosphate hydrolases"/>
    <property type="match status" value="4"/>
</dbReference>
<dbReference type="InterPro" id="IPR005118">
    <property type="entry name" value="TRCF_C"/>
</dbReference>
<dbReference type="Gene3D" id="2.40.10.170">
    <property type="match status" value="1"/>
</dbReference>
<dbReference type="InterPro" id="IPR036101">
    <property type="entry name" value="CarD-like/TRCF_RID_sf"/>
</dbReference>
<dbReference type="Gene3D" id="3.30.2060.10">
    <property type="entry name" value="Penicillin-binding protein 1b domain"/>
    <property type="match status" value="1"/>
</dbReference>
<evidence type="ECO:0000256" key="8">
    <source>
        <dbReference type="ARBA" id="ARBA00023125"/>
    </source>
</evidence>
<dbReference type="PROSITE" id="PS51194">
    <property type="entry name" value="HELICASE_CTER"/>
    <property type="match status" value="1"/>
</dbReference>
<dbReference type="Gene3D" id="3.40.50.300">
    <property type="entry name" value="P-loop containing nucleotide triphosphate hydrolases"/>
    <property type="match status" value="2"/>
</dbReference>
<proteinExistence type="inferred from homology"/>
<dbReference type="SMART" id="SM00982">
    <property type="entry name" value="TRCF"/>
    <property type="match status" value="1"/>
</dbReference>
<keyword evidence="6" id="KW-0347">Helicase</keyword>
<dbReference type="InterPro" id="IPR004576">
    <property type="entry name" value="Mfd"/>
</dbReference>
<dbReference type="SUPFAM" id="SSF141259">
    <property type="entry name" value="CarD-like"/>
    <property type="match status" value="1"/>
</dbReference>
<dbReference type="InterPro" id="IPR027417">
    <property type="entry name" value="P-loop_NTPase"/>
</dbReference>
<keyword evidence="3" id="KW-0547">Nucleotide-binding</keyword>
<dbReference type="GO" id="GO:0005737">
    <property type="term" value="C:cytoplasm"/>
    <property type="evidence" value="ECO:0007669"/>
    <property type="project" value="UniProtKB-SubCell"/>
</dbReference>
<gene>
    <name evidence="12" type="ORF">MNBD_NITROSPINAE02-1598</name>
</gene>
<keyword evidence="7" id="KW-0067">ATP-binding</keyword>
<evidence type="ECO:0000256" key="1">
    <source>
        <dbReference type="ARBA" id="ARBA00004496"/>
    </source>
</evidence>
<dbReference type="CDD" id="cd17991">
    <property type="entry name" value="DEXHc_TRCF"/>
    <property type="match status" value="1"/>
</dbReference>
<dbReference type="GO" id="GO:0006281">
    <property type="term" value="P:DNA repair"/>
    <property type="evidence" value="ECO:0007669"/>
    <property type="project" value="UniProtKB-KW"/>
</dbReference>
<dbReference type="SMART" id="SM00490">
    <property type="entry name" value="HELICc"/>
    <property type="match status" value="1"/>
</dbReference>
<comment type="subcellular location">
    <subcellularLocation>
        <location evidence="1">Cytoplasm</location>
    </subcellularLocation>
</comment>
<evidence type="ECO:0000256" key="5">
    <source>
        <dbReference type="ARBA" id="ARBA00022801"/>
    </source>
</evidence>
<keyword evidence="2" id="KW-0963">Cytoplasm</keyword>
<dbReference type="Pfam" id="PF00270">
    <property type="entry name" value="DEAD"/>
    <property type="match status" value="1"/>
</dbReference>
<dbReference type="Gene3D" id="3.40.50.11180">
    <property type="match status" value="1"/>
</dbReference>
<keyword evidence="5" id="KW-0378">Hydrolase</keyword>
<dbReference type="GO" id="GO:0003684">
    <property type="term" value="F:damaged DNA binding"/>
    <property type="evidence" value="ECO:0007669"/>
    <property type="project" value="InterPro"/>
</dbReference>
<keyword evidence="9" id="KW-0234">DNA repair</keyword>
<dbReference type="Pfam" id="PF17757">
    <property type="entry name" value="UvrB_inter"/>
    <property type="match status" value="1"/>
</dbReference>
<dbReference type="Pfam" id="PF02559">
    <property type="entry name" value="CarD_TRCF_RID"/>
    <property type="match status" value="1"/>
</dbReference>
<dbReference type="SMART" id="SM00487">
    <property type="entry name" value="DEXDc"/>
    <property type="match status" value="1"/>
</dbReference>
<dbReference type="InterPro" id="IPR047112">
    <property type="entry name" value="RecG/Mfd"/>
</dbReference>
<evidence type="ECO:0000256" key="7">
    <source>
        <dbReference type="ARBA" id="ARBA00022840"/>
    </source>
</evidence>
<dbReference type="SMART" id="SM01058">
    <property type="entry name" value="CarD_TRCF"/>
    <property type="match status" value="1"/>
</dbReference>
<evidence type="ECO:0000256" key="6">
    <source>
        <dbReference type="ARBA" id="ARBA00022806"/>
    </source>
</evidence>
<evidence type="ECO:0000256" key="2">
    <source>
        <dbReference type="ARBA" id="ARBA00022490"/>
    </source>
</evidence>
<dbReference type="PANTHER" id="PTHR47964">
    <property type="entry name" value="ATP-DEPENDENT DNA HELICASE HOMOLOG RECG, CHLOROPLASTIC"/>
    <property type="match status" value="1"/>
</dbReference>
<dbReference type="Gene3D" id="3.90.1150.50">
    <property type="entry name" value="Transcription-repair-coupling factor, D7 domain"/>
    <property type="match status" value="1"/>
</dbReference>
<dbReference type="InterPro" id="IPR001650">
    <property type="entry name" value="Helicase_C-like"/>
</dbReference>
<feature type="domain" description="Helicase C-terminal" evidence="11">
    <location>
        <begin position="818"/>
        <end position="972"/>
    </location>
</feature>
<dbReference type="SUPFAM" id="SSF143517">
    <property type="entry name" value="TRCF domain-like"/>
    <property type="match status" value="1"/>
</dbReference>
<dbReference type="InterPro" id="IPR037235">
    <property type="entry name" value="TRCF-like_C_D7"/>
</dbReference>
<dbReference type="PROSITE" id="PS51192">
    <property type="entry name" value="HELICASE_ATP_BIND_1"/>
    <property type="match status" value="1"/>
</dbReference>
<dbReference type="InterPro" id="IPR014001">
    <property type="entry name" value="Helicase_ATP-bd"/>
</dbReference>
<sequence>MISLYGLESVLENVGERLVTCNGLTKTAKGLFITTLAERLGRPVVMVCDKAARAEEMAETLRFFAPEAKSEVELLHFPPWEVLPYEMMTPHPEVSGRRLSTLIRLCRLKRNFILVTTIEALALKIPPRDVIDKTPLKIETGDSFGVEILSELLISYGYNRRNIVEDRGEFSIRGGIIDIFQGVGDQPARIELFGDEVESIREFDPQTQRSRGKIESVSVIPFREVFYEGVEAQSLARRMRKLCDDQGVTEAKKESFLEKIRDQRFFAGMEWLSPQFFPEPHCLFDYLPGSAIIATDEPDDIANHLENFYELIDGSHKEAKEKEEPVADPESLYLSKEDLGKRLAEKEIVRLGELAVAEDDENSFTISTHRPTRYKGDVNAFIESLKGMLADEYLVILAASTAGGAQRLGRILREADMGAGWLSDEEMSELVKRLVERQSSLFEENLYIATGRLAEGFVIKSDKWAVITDDEILGKTPKVTHRSKKGRKAFGVGLGDLNKNDLVVHKIHGVGRYIGAREMLIAEQKDEYLELEYAERQKLYLPISNIELIKKYSGGGGAGEPSLDRMGGSTWNKTRAKVKKSLLFMADKLLKLAAARELGGGFKYSEDSHSHREFADTFEFEETEDQLAAIIDVSNDMEKPKAMDRLVCGDVGYGKTEVAMRAAFKAVYDGKQVALLVPTTLLAQQHYHTFIERFRSFPVVVEVLSRFRTKKEQKAIVRKAADGVVDILIGTHRLLQKDIAFKDLGLIIIDEEQRFGVTHKEKLKSFRSDVDSLTLTATPIPRTLHTSMVGIRDLSVIETPPQDRLAVQNYITTFSDKTIREAVIRELDRGGQIFFVHNKVRSILSIEKYLNKIAPEARTAVAHGQLPEKELESVMLSFMNKEVDILVTSAIIESGLDIPSANTILINRADRFGLGQLYQLRGRVGRERHRAYCYFMAPGFSGISEVAKRRLKAIEELSELGSGFRLAARDMEIRGAGNLLGPQQSGQIDAVGFDTYCDMLEDIVRELKGEPAKERFESSLNISYQGRISPEYVPGLNQRMELYNRINDQQILEDLGVIADEMRDRFGPIPEETEKLFAIMKIKILSKILRTQKVDMIRNRLILVFDPHTPIDPEKLAVAVKESGRKFKFTSEKEAELLIEGNGWRDRIGSIVDFFSLIKDRCL</sequence>
<dbReference type="GO" id="GO:0003678">
    <property type="term" value="F:DNA helicase activity"/>
    <property type="evidence" value="ECO:0007669"/>
    <property type="project" value="TreeGrafter"/>
</dbReference>
<dbReference type="InterPro" id="IPR011545">
    <property type="entry name" value="DEAD/DEAH_box_helicase_dom"/>
</dbReference>
<dbReference type="AlphaFoldDB" id="A0A3B1BRP1"/>
<dbReference type="Pfam" id="PF00271">
    <property type="entry name" value="Helicase_C"/>
    <property type="match status" value="1"/>
</dbReference>